<name>A0A378YRL0_9NOCA</name>
<dbReference type="SUPFAM" id="SSF54637">
    <property type="entry name" value="Thioesterase/thiol ester dehydrase-isomerase"/>
    <property type="match status" value="2"/>
</dbReference>
<dbReference type="PANTHER" id="PTHR43437:SF3">
    <property type="entry name" value="HYDROXYACYL-THIOESTER DEHYDRATASE TYPE 2, MITOCHONDRIAL"/>
    <property type="match status" value="1"/>
</dbReference>
<accession>A0A378YRL0</accession>
<dbReference type="Pfam" id="PF13452">
    <property type="entry name" value="FAS1_DH_region"/>
    <property type="match status" value="1"/>
</dbReference>
<evidence type="ECO:0000259" key="1">
    <source>
        <dbReference type="Pfam" id="PF13452"/>
    </source>
</evidence>
<feature type="domain" description="FAS1-like dehydratase" evidence="1">
    <location>
        <begin position="14"/>
        <end position="145"/>
    </location>
</feature>
<dbReference type="OrthoDB" id="5415111at2"/>
<dbReference type="EMBL" id="UGRY01000002">
    <property type="protein sequence ID" value="SUA79835.1"/>
    <property type="molecule type" value="Genomic_DNA"/>
</dbReference>
<sequence>MSNTVASAAGQARALVGHHYRCAEPFRVERTRIREFARAVQAYHPAHWREAAAARLGFDAVVAPPSFAALIWQQARREILRTLITGYRLDRIVHVDQTLEIGRPLLAGDVLTCDIYFESFRQFHDFDVITINGVLTDQHGMPVQTGSTALLARTTPPEGPHSSVRTRAGFDREPTLAPARRLRRPRTRVDLDRLTVDTDLPTAGTTLTRRDLATYARAVGDLDMPERAASAGQPVIVAPGILVLALTAGYLTSWTGDPAAVTTYRAEFANQVHYLAVPRADAVDIEFSGRVVACDRVRRTATVSLNAISQGRRLFGYASAEVRFPPPAARHTTIEFTP</sequence>
<dbReference type="GO" id="GO:0019171">
    <property type="term" value="F:(3R)-hydroxyacyl-[acyl-carrier-protein] dehydratase activity"/>
    <property type="evidence" value="ECO:0007669"/>
    <property type="project" value="TreeGrafter"/>
</dbReference>
<dbReference type="Gene3D" id="3.10.129.10">
    <property type="entry name" value="Hotdog Thioesterase"/>
    <property type="match status" value="2"/>
</dbReference>
<dbReference type="Proteomes" id="UP000255467">
    <property type="component" value="Unassembled WGS sequence"/>
</dbReference>
<dbReference type="InterPro" id="IPR039569">
    <property type="entry name" value="FAS1-like_DH_region"/>
</dbReference>
<proteinExistence type="predicted"/>
<dbReference type="GO" id="GO:0006633">
    <property type="term" value="P:fatty acid biosynthetic process"/>
    <property type="evidence" value="ECO:0007669"/>
    <property type="project" value="TreeGrafter"/>
</dbReference>
<organism evidence="2 3">
    <name type="scientific">Nocardia otitidiscaviarum</name>
    <dbReference type="NCBI Taxonomy" id="1823"/>
    <lineage>
        <taxon>Bacteria</taxon>
        <taxon>Bacillati</taxon>
        <taxon>Actinomycetota</taxon>
        <taxon>Actinomycetes</taxon>
        <taxon>Mycobacteriales</taxon>
        <taxon>Nocardiaceae</taxon>
        <taxon>Nocardia</taxon>
    </lineage>
</organism>
<dbReference type="PANTHER" id="PTHR43437">
    <property type="entry name" value="HYDROXYACYL-THIOESTER DEHYDRATASE TYPE 2, MITOCHONDRIAL-RELATED"/>
    <property type="match status" value="1"/>
</dbReference>
<reference evidence="2 3" key="1">
    <citation type="submission" date="2018-06" db="EMBL/GenBank/DDBJ databases">
        <authorList>
            <consortium name="Pathogen Informatics"/>
            <person name="Doyle S."/>
        </authorList>
    </citation>
    <scope>NUCLEOTIDE SEQUENCE [LARGE SCALE GENOMIC DNA]</scope>
    <source>
        <strain evidence="2 3">NCTC1934</strain>
    </source>
</reference>
<evidence type="ECO:0000313" key="2">
    <source>
        <dbReference type="EMBL" id="SUA79835.1"/>
    </source>
</evidence>
<dbReference type="STRING" id="1406858.GCA_000710895_04417"/>
<dbReference type="InterPro" id="IPR029069">
    <property type="entry name" value="HotDog_dom_sf"/>
</dbReference>
<protein>
    <submittedName>
        <fullName evidence="2">(3R)-hydroxyacyl-ACP dehydratase subunit HadA</fullName>
    </submittedName>
</protein>
<dbReference type="RefSeq" id="WP_063821536.1">
    <property type="nucleotide sequence ID" value="NZ_UGRY01000002.1"/>
</dbReference>
<gene>
    <name evidence="2" type="ORF">NCTC1934_03987</name>
</gene>
<dbReference type="InterPro" id="IPR050965">
    <property type="entry name" value="UPF0336/Enoyl-CoA_hydratase"/>
</dbReference>
<dbReference type="CDD" id="cd03441">
    <property type="entry name" value="R_hydratase_like"/>
    <property type="match status" value="1"/>
</dbReference>
<evidence type="ECO:0000313" key="3">
    <source>
        <dbReference type="Proteomes" id="UP000255467"/>
    </source>
</evidence>
<dbReference type="AlphaFoldDB" id="A0A378YRL0"/>
<keyword evidence="3" id="KW-1185">Reference proteome</keyword>